<comment type="caution">
    <text evidence="6">The sequence shown here is derived from an EMBL/GenBank/DDBJ whole genome shotgun (WGS) entry which is preliminary data.</text>
</comment>
<evidence type="ECO:0000256" key="1">
    <source>
        <dbReference type="ARBA" id="ARBA00001974"/>
    </source>
</evidence>
<dbReference type="NCBIfam" id="TIGR03862">
    <property type="entry name" value="flavo_PP4765"/>
    <property type="match status" value="1"/>
</dbReference>
<evidence type="ECO:0000256" key="3">
    <source>
        <dbReference type="ARBA" id="ARBA00022827"/>
    </source>
</evidence>
<dbReference type="Proteomes" id="UP001589590">
    <property type="component" value="Unassembled WGS sequence"/>
</dbReference>
<keyword evidence="2" id="KW-0285">Flavoprotein</keyword>
<name>A0ABV5H3I4_9FLAO</name>
<accession>A0ABV5H3I4</accession>
<evidence type="ECO:0000256" key="2">
    <source>
        <dbReference type="ARBA" id="ARBA00022630"/>
    </source>
</evidence>
<proteinExistence type="predicted"/>
<dbReference type="InterPro" id="IPR023166">
    <property type="entry name" value="BaiN-like_dom_sf"/>
</dbReference>
<dbReference type="Pfam" id="PF22780">
    <property type="entry name" value="HI0933_like_1st"/>
    <property type="match status" value="1"/>
</dbReference>
<sequence>MKKLTIIGAGPAALMLAAQIDTTKYEVTLCEKKNTVGRKFLVAGEGGLNLTFNASLEALIAQYHPSAFMEPSLREFTNQDFINWLNKRGVSTFVGSSNRVFPERGVKPIEVLKTMVDHVASRGIQFQLNTTWTGWNTDGQVTFEKTGKTSEIVKSDIVVFALGGASWKVTGSDGHWKSAFENKGINVKPFRAANCAFEVPWNSDFIKIHQGKPLKNIALSFNGLFAKGELVVSEFGLEGNAIYALSRKIQDQLLTKKEVVIHLDLKPKTTLEVLKSKYKKSTRSKVTDILKHDLNLDRTAVGVLKQFTDKNTFSNPNLLVETIKAVPVVIKSAGVLDEAISTLGGVALDEIDANFLLKKIPNTYIIGEMLDWYAPTGGYLLQGCFSMGATLAKYFNALDE</sequence>
<dbReference type="PANTHER" id="PTHR42887:SF1">
    <property type="entry name" value="BLR3961 PROTEIN"/>
    <property type="match status" value="1"/>
</dbReference>
<dbReference type="NCBIfam" id="TIGR00275">
    <property type="entry name" value="aminoacetone oxidase family FAD-binding enzyme"/>
    <property type="match status" value="1"/>
</dbReference>
<dbReference type="Gene3D" id="2.40.30.10">
    <property type="entry name" value="Translation factors"/>
    <property type="match status" value="1"/>
</dbReference>
<dbReference type="Gene3D" id="3.50.50.60">
    <property type="entry name" value="FAD/NAD(P)-binding domain"/>
    <property type="match status" value="1"/>
</dbReference>
<dbReference type="EMBL" id="JBHMFA010000017">
    <property type="protein sequence ID" value="MFB9106470.1"/>
    <property type="molecule type" value="Genomic_DNA"/>
</dbReference>
<keyword evidence="3" id="KW-0274">FAD</keyword>
<dbReference type="SUPFAM" id="SSF160996">
    <property type="entry name" value="HI0933 insert domain-like"/>
    <property type="match status" value="1"/>
</dbReference>
<gene>
    <name evidence="6" type="ORF">ACFFU1_16300</name>
</gene>
<dbReference type="SUPFAM" id="SSF51905">
    <property type="entry name" value="FAD/NAD(P)-binding domain"/>
    <property type="match status" value="1"/>
</dbReference>
<protein>
    <submittedName>
        <fullName evidence="6">NAD(P)/FAD-dependent oxidoreductase</fullName>
    </submittedName>
</protein>
<dbReference type="InterPro" id="IPR004792">
    <property type="entry name" value="BaiN-like"/>
</dbReference>
<evidence type="ECO:0000259" key="4">
    <source>
        <dbReference type="Pfam" id="PF03486"/>
    </source>
</evidence>
<feature type="domain" description="RsdA/BaiN/AoA(So)-like Rossmann fold-like" evidence="4">
    <location>
        <begin position="3"/>
        <end position="392"/>
    </location>
</feature>
<dbReference type="InterPro" id="IPR057661">
    <property type="entry name" value="RsdA/BaiN/AoA(So)_Rossmann"/>
</dbReference>
<comment type="cofactor">
    <cofactor evidence="1">
        <name>FAD</name>
        <dbReference type="ChEBI" id="CHEBI:57692"/>
    </cofactor>
</comment>
<dbReference type="InterPro" id="IPR022460">
    <property type="entry name" value="Flavoprotein_PP4765"/>
</dbReference>
<dbReference type="RefSeq" id="WP_290270447.1">
    <property type="nucleotide sequence ID" value="NZ_JAUFQP010000010.1"/>
</dbReference>
<evidence type="ECO:0000313" key="6">
    <source>
        <dbReference type="EMBL" id="MFB9106470.1"/>
    </source>
</evidence>
<feature type="domain" description="RsdA/BaiN/AoA(So)-like insert" evidence="5">
    <location>
        <begin position="191"/>
        <end position="341"/>
    </location>
</feature>
<reference evidence="6 7" key="1">
    <citation type="submission" date="2024-09" db="EMBL/GenBank/DDBJ databases">
        <authorList>
            <person name="Sun Q."/>
            <person name="Mori K."/>
        </authorList>
    </citation>
    <scope>NUCLEOTIDE SEQUENCE [LARGE SCALE GENOMIC DNA]</scope>
    <source>
        <strain evidence="6 7">CECT 8300</strain>
    </source>
</reference>
<organism evidence="6 7">
    <name type="scientific">Algibacter miyuki</name>
    <dbReference type="NCBI Taxonomy" id="1306933"/>
    <lineage>
        <taxon>Bacteria</taxon>
        <taxon>Pseudomonadati</taxon>
        <taxon>Bacteroidota</taxon>
        <taxon>Flavobacteriia</taxon>
        <taxon>Flavobacteriales</taxon>
        <taxon>Flavobacteriaceae</taxon>
        <taxon>Algibacter</taxon>
    </lineage>
</organism>
<keyword evidence="7" id="KW-1185">Reference proteome</keyword>
<dbReference type="Pfam" id="PF03486">
    <property type="entry name" value="HI0933_like"/>
    <property type="match status" value="1"/>
</dbReference>
<dbReference type="Gene3D" id="1.10.8.260">
    <property type="entry name" value="HI0933 insert domain-like"/>
    <property type="match status" value="1"/>
</dbReference>
<dbReference type="InterPro" id="IPR055178">
    <property type="entry name" value="RsdA/BaiN/AoA(So)-like_dom"/>
</dbReference>
<dbReference type="InterPro" id="IPR036188">
    <property type="entry name" value="FAD/NAD-bd_sf"/>
</dbReference>
<dbReference type="PANTHER" id="PTHR42887">
    <property type="entry name" value="OS12G0638800 PROTEIN"/>
    <property type="match status" value="1"/>
</dbReference>
<evidence type="ECO:0000259" key="5">
    <source>
        <dbReference type="Pfam" id="PF22780"/>
    </source>
</evidence>
<evidence type="ECO:0000313" key="7">
    <source>
        <dbReference type="Proteomes" id="UP001589590"/>
    </source>
</evidence>